<comment type="caution">
    <text evidence="1">The sequence shown here is derived from an EMBL/GenBank/DDBJ whole genome shotgun (WGS) entry which is preliminary data.</text>
</comment>
<dbReference type="Proteomes" id="UP001055811">
    <property type="component" value="Linkage Group LG02"/>
</dbReference>
<sequence length="113" mass="12669">MRMPSEHNILLRRPGLLKFGAVASTVHGTLKFQTPEGPATVIASVCKPLECCQILQPSELIRNQKRPKLEEADANVIINPDHPEQPVKIGTTLSRETRSKLVTLLQQYRNIFT</sequence>
<keyword evidence="2" id="KW-1185">Reference proteome</keyword>
<reference evidence="1 2" key="2">
    <citation type="journal article" date="2022" name="Mol. Ecol. Resour.">
        <title>The genomes of chicory, endive, great burdock and yacon provide insights into Asteraceae paleo-polyploidization history and plant inulin production.</title>
        <authorList>
            <person name="Fan W."/>
            <person name="Wang S."/>
            <person name="Wang H."/>
            <person name="Wang A."/>
            <person name="Jiang F."/>
            <person name="Liu H."/>
            <person name="Zhao H."/>
            <person name="Xu D."/>
            <person name="Zhang Y."/>
        </authorList>
    </citation>
    <scope>NUCLEOTIDE SEQUENCE [LARGE SCALE GENOMIC DNA]</scope>
    <source>
        <strain evidence="2">cv. Punajuju</strain>
        <tissue evidence="1">Leaves</tissue>
    </source>
</reference>
<reference evidence="2" key="1">
    <citation type="journal article" date="2022" name="Mol. Ecol. Resour.">
        <title>The genomes of chicory, endive, great burdock and yacon provide insights into Asteraceae palaeo-polyploidization history and plant inulin production.</title>
        <authorList>
            <person name="Fan W."/>
            <person name="Wang S."/>
            <person name="Wang H."/>
            <person name="Wang A."/>
            <person name="Jiang F."/>
            <person name="Liu H."/>
            <person name="Zhao H."/>
            <person name="Xu D."/>
            <person name="Zhang Y."/>
        </authorList>
    </citation>
    <scope>NUCLEOTIDE SEQUENCE [LARGE SCALE GENOMIC DNA]</scope>
    <source>
        <strain evidence="2">cv. Punajuju</strain>
    </source>
</reference>
<protein>
    <submittedName>
        <fullName evidence="1">Uncharacterized protein</fullName>
    </submittedName>
</protein>
<organism evidence="1 2">
    <name type="scientific">Cichorium intybus</name>
    <name type="common">Chicory</name>
    <dbReference type="NCBI Taxonomy" id="13427"/>
    <lineage>
        <taxon>Eukaryota</taxon>
        <taxon>Viridiplantae</taxon>
        <taxon>Streptophyta</taxon>
        <taxon>Embryophyta</taxon>
        <taxon>Tracheophyta</taxon>
        <taxon>Spermatophyta</taxon>
        <taxon>Magnoliopsida</taxon>
        <taxon>eudicotyledons</taxon>
        <taxon>Gunneridae</taxon>
        <taxon>Pentapetalae</taxon>
        <taxon>asterids</taxon>
        <taxon>campanulids</taxon>
        <taxon>Asterales</taxon>
        <taxon>Asteraceae</taxon>
        <taxon>Cichorioideae</taxon>
        <taxon>Cichorieae</taxon>
        <taxon>Cichoriinae</taxon>
        <taxon>Cichorium</taxon>
    </lineage>
</organism>
<gene>
    <name evidence="1" type="ORF">L2E82_08634</name>
</gene>
<proteinExistence type="predicted"/>
<evidence type="ECO:0000313" key="1">
    <source>
        <dbReference type="EMBL" id="KAI3779115.1"/>
    </source>
</evidence>
<name>A0ACB9G6S0_CICIN</name>
<accession>A0ACB9G6S0</accession>
<evidence type="ECO:0000313" key="2">
    <source>
        <dbReference type="Proteomes" id="UP001055811"/>
    </source>
</evidence>
<dbReference type="EMBL" id="CM042010">
    <property type="protein sequence ID" value="KAI3779115.1"/>
    <property type="molecule type" value="Genomic_DNA"/>
</dbReference>